<dbReference type="PANTHER" id="PTHR31465:SF1">
    <property type="entry name" value="PROTEIN RTA1-RELATED"/>
    <property type="match status" value="1"/>
</dbReference>
<keyword evidence="2 5" id="KW-0812">Transmembrane</keyword>
<feature type="transmembrane region" description="Helical" evidence="5">
    <location>
        <begin position="45"/>
        <end position="65"/>
    </location>
</feature>
<keyword evidence="4 5" id="KW-0472">Membrane</keyword>
<evidence type="ECO:0000313" key="7">
    <source>
        <dbReference type="Proteomes" id="UP001176517"/>
    </source>
</evidence>
<feature type="transmembrane region" description="Helical" evidence="5">
    <location>
        <begin position="77"/>
        <end position="99"/>
    </location>
</feature>
<dbReference type="PANTHER" id="PTHR31465">
    <property type="entry name" value="PROTEIN RTA1-RELATED"/>
    <property type="match status" value="1"/>
</dbReference>
<feature type="transmembrane region" description="Helical" evidence="5">
    <location>
        <begin position="20"/>
        <end position="38"/>
    </location>
</feature>
<evidence type="ECO:0008006" key="8">
    <source>
        <dbReference type="Google" id="ProtNLM"/>
    </source>
</evidence>
<reference evidence="6" key="1">
    <citation type="journal article" date="2023" name="PhytoFront">
        <title>Draft Genome Resources of Seven Strains of Tilletia horrida, Causal Agent of Kernel Smut of Rice.</title>
        <authorList>
            <person name="Khanal S."/>
            <person name="Antony Babu S."/>
            <person name="Zhou X.G."/>
        </authorList>
    </citation>
    <scope>NUCLEOTIDE SEQUENCE</scope>
    <source>
        <strain evidence="6">TX6</strain>
    </source>
</reference>
<keyword evidence="7" id="KW-1185">Reference proteome</keyword>
<sequence>MNAPGVAPDSILYYKPQTAGNVILGVLYGLVSIGLWYHLTSRRDWWALCLPIGTTLQCIGFFLRLPLATHPANLGLYIVQTFFVVISPCALFAFSYIAFGRFSYNLQHDTTIQKRSPKVTLLNPLLFGRIFILSDVATFLIQASGGSMEVSASLSGIGSKIFLIGIIAQGVSYGIFMVCAIYTHWVVSADGAEQHPLHRNIQKLFWVLHVAGVWIIVRSVYRIIELAQGFRGFLFTHESENDDIARNAIRKARAMYADNLFLLA</sequence>
<evidence type="ECO:0000256" key="5">
    <source>
        <dbReference type="SAM" id="Phobius"/>
    </source>
</evidence>
<feature type="transmembrane region" description="Helical" evidence="5">
    <location>
        <begin position="161"/>
        <end position="183"/>
    </location>
</feature>
<proteinExistence type="predicted"/>
<gene>
    <name evidence="6" type="ORF">OC846_003543</name>
</gene>
<feature type="transmembrane region" description="Helical" evidence="5">
    <location>
        <begin position="204"/>
        <end position="224"/>
    </location>
</feature>
<organism evidence="6 7">
    <name type="scientific">Tilletia horrida</name>
    <dbReference type="NCBI Taxonomy" id="155126"/>
    <lineage>
        <taxon>Eukaryota</taxon>
        <taxon>Fungi</taxon>
        <taxon>Dikarya</taxon>
        <taxon>Basidiomycota</taxon>
        <taxon>Ustilaginomycotina</taxon>
        <taxon>Exobasidiomycetes</taxon>
        <taxon>Tilletiales</taxon>
        <taxon>Tilletiaceae</taxon>
        <taxon>Tilletia</taxon>
    </lineage>
</organism>
<keyword evidence="3 5" id="KW-1133">Transmembrane helix</keyword>
<dbReference type="InterPro" id="IPR007568">
    <property type="entry name" value="RTA1"/>
</dbReference>
<comment type="caution">
    <text evidence="6">The sequence shown here is derived from an EMBL/GenBank/DDBJ whole genome shotgun (WGS) entry which is preliminary data.</text>
</comment>
<comment type="subcellular location">
    <subcellularLocation>
        <location evidence="1">Membrane</location>
        <topology evidence="1">Multi-pass membrane protein</topology>
    </subcellularLocation>
</comment>
<dbReference type="EMBL" id="JAPDMZ010000087">
    <property type="protein sequence ID" value="KAK0550776.1"/>
    <property type="molecule type" value="Genomic_DNA"/>
</dbReference>
<dbReference type="Proteomes" id="UP001176517">
    <property type="component" value="Unassembled WGS sequence"/>
</dbReference>
<name>A0AAN6GPJ6_9BASI</name>
<evidence type="ECO:0000256" key="4">
    <source>
        <dbReference type="ARBA" id="ARBA00023136"/>
    </source>
</evidence>
<evidence type="ECO:0000256" key="2">
    <source>
        <dbReference type="ARBA" id="ARBA00022692"/>
    </source>
</evidence>
<accession>A0AAN6GPJ6</accession>
<feature type="transmembrane region" description="Helical" evidence="5">
    <location>
        <begin position="120"/>
        <end position="141"/>
    </location>
</feature>
<evidence type="ECO:0000256" key="1">
    <source>
        <dbReference type="ARBA" id="ARBA00004141"/>
    </source>
</evidence>
<dbReference type="Pfam" id="PF04479">
    <property type="entry name" value="RTA1"/>
    <property type="match status" value="1"/>
</dbReference>
<evidence type="ECO:0000313" key="6">
    <source>
        <dbReference type="EMBL" id="KAK0550776.1"/>
    </source>
</evidence>
<dbReference type="GO" id="GO:0016020">
    <property type="term" value="C:membrane"/>
    <property type="evidence" value="ECO:0007669"/>
    <property type="project" value="UniProtKB-SubCell"/>
</dbReference>
<dbReference type="AlphaFoldDB" id="A0AAN6GPJ6"/>
<protein>
    <recommendedName>
        <fullName evidence="8">RTA1-domain-containing protein</fullName>
    </recommendedName>
</protein>
<evidence type="ECO:0000256" key="3">
    <source>
        <dbReference type="ARBA" id="ARBA00022989"/>
    </source>
</evidence>